<dbReference type="Pfam" id="PF05194">
    <property type="entry name" value="UreE_C"/>
    <property type="match status" value="1"/>
</dbReference>
<dbReference type="InterPro" id="IPR012406">
    <property type="entry name" value="UreE"/>
</dbReference>
<dbReference type="HAMAP" id="MF_00822">
    <property type="entry name" value="UreE"/>
    <property type="match status" value="1"/>
</dbReference>
<dbReference type="GO" id="GO:0016151">
    <property type="term" value="F:nickel cation binding"/>
    <property type="evidence" value="ECO:0007669"/>
    <property type="project" value="UniProtKB-UniRule"/>
</dbReference>
<dbReference type="SUPFAM" id="SSF69737">
    <property type="entry name" value="Urease metallochaperone UreE, C-terminal domain"/>
    <property type="match status" value="1"/>
</dbReference>
<dbReference type="GO" id="GO:0005737">
    <property type="term" value="C:cytoplasm"/>
    <property type="evidence" value="ECO:0007669"/>
    <property type="project" value="UniProtKB-SubCell"/>
</dbReference>
<dbReference type="Gene3D" id="3.30.70.790">
    <property type="entry name" value="UreE, C-terminal domain"/>
    <property type="match status" value="1"/>
</dbReference>
<dbReference type="CDD" id="cd00571">
    <property type="entry name" value="UreE"/>
    <property type="match status" value="1"/>
</dbReference>
<dbReference type="SMART" id="SM00988">
    <property type="entry name" value="UreE_N"/>
    <property type="match status" value="1"/>
</dbReference>
<dbReference type="Pfam" id="PF02814">
    <property type="entry name" value="UreE_N"/>
    <property type="match status" value="1"/>
</dbReference>
<reference evidence="7 8" key="1">
    <citation type="submission" date="2018-01" db="EMBL/GenBank/DDBJ databases">
        <title>Genomic Encyclopedia of Archaeal and Bacterial Type Strains, Phase II (KMG-II): from individual species to whole genera.</title>
        <authorList>
            <person name="Goeker M."/>
        </authorList>
    </citation>
    <scope>NUCLEOTIDE SEQUENCE [LARGE SCALE GENOMIC DNA]</scope>
    <source>
        <strain evidence="7 8">DSM 12048</strain>
    </source>
</reference>
<dbReference type="EMBL" id="PRDS01000004">
    <property type="protein sequence ID" value="PPB80802.1"/>
    <property type="molecule type" value="Genomic_DNA"/>
</dbReference>
<dbReference type="GO" id="GO:0006457">
    <property type="term" value="P:protein folding"/>
    <property type="evidence" value="ECO:0007669"/>
    <property type="project" value="InterPro"/>
</dbReference>
<feature type="domain" description="UreE urease accessory N-terminal" evidence="6">
    <location>
        <begin position="2"/>
        <end position="66"/>
    </location>
</feature>
<gene>
    <name evidence="5" type="primary">ureE</name>
    <name evidence="7" type="ORF">LV82_01534</name>
</gene>
<dbReference type="OrthoDB" id="9802215at2"/>
<keyword evidence="4 5" id="KW-0143">Chaperone</keyword>
<dbReference type="GO" id="GO:0051082">
    <property type="term" value="F:unfolded protein binding"/>
    <property type="evidence" value="ECO:0007669"/>
    <property type="project" value="UniProtKB-UniRule"/>
</dbReference>
<dbReference type="InterPro" id="IPR036118">
    <property type="entry name" value="UreE_N_sf"/>
</dbReference>
<evidence type="ECO:0000259" key="6">
    <source>
        <dbReference type="SMART" id="SM00988"/>
    </source>
</evidence>
<dbReference type="RefSeq" id="WP_104070494.1">
    <property type="nucleotide sequence ID" value="NZ_PRDS01000004.1"/>
</dbReference>
<name>A0A2S5JH68_9RHOB</name>
<dbReference type="Gene3D" id="2.60.260.20">
    <property type="entry name" value="Urease metallochaperone UreE, N-terminal domain"/>
    <property type="match status" value="1"/>
</dbReference>
<dbReference type="AlphaFoldDB" id="A0A2S5JH68"/>
<dbReference type="SUPFAM" id="SSF69287">
    <property type="entry name" value="Urease metallochaperone UreE, N-terminal domain"/>
    <property type="match status" value="1"/>
</dbReference>
<dbReference type="GO" id="GO:0065003">
    <property type="term" value="P:protein-containing complex assembly"/>
    <property type="evidence" value="ECO:0007669"/>
    <property type="project" value="InterPro"/>
</dbReference>
<dbReference type="PIRSF" id="PIRSF036402">
    <property type="entry name" value="Ureas_acces_UreE"/>
    <property type="match status" value="1"/>
</dbReference>
<evidence type="ECO:0000256" key="2">
    <source>
        <dbReference type="ARBA" id="ARBA00022490"/>
    </source>
</evidence>
<protein>
    <recommendedName>
        <fullName evidence="5">Urease accessory protein UreE</fullName>
    </recommendedName>
</protein>
<comment type="caution">
    <text evidence="7">The sequence shown here is derived from an EMBL/GenBank/DDBJ whole genome shotgun (WGS) entry which is preliminary data.</text>
</comment>
<dbReference type="GO" id="GO:0019627">
    <property type="term" value="P:urea metabolic process"/>
    <property type="evidence" value="ECO:0007669"/>
    <property type="project" value="InterPro"/>
</dbReference>
<comment type="similarity">
    <text evidence="5">Belongs to the UreE family.</text>
</comment>
<accession>A0A2S5JH68</accession>
<evidence type="ECO:0000256" key="4">
    <source>
        <dbReference type="ARBA" id="ARBA00023186"/>
    </source>
</evidence>
<keyword evidence="8" id="KW-1185">Reference proteome</keyword>
<evidence type="ECO:0000313" key="8">
    <source>
        <dbReference type="Proteomes" id="UP000239736"/>
    </source>
</evidence>
<comment type="function">
    <text evidence="5">Involved in urease metallocenter assembly. Binds nickel. Probably functions as a nickel donor during metallocenter assembly.</text>
</comment>
<dbReference type="InterPro" id="IPR004029">
    <property type="entry name" value="UreE_N"/>
</dbReference>
<keyword evidence="3 5" id="KW-0533">Nickel</keyword>
<evidence type="ECO:0000256" key="5">
    <source>
        <dbReference type="HAMAP-Rule" id="MF_00822"/>
    </source>
</evidence>
<evidence type="ECO:0000313" key="7">
    <source>
        <dbReference type="EMBL" id="PPB80802.1"/>
    </source>
</evidence>
<evidence type="ECO:0000256" key="1">
    <source>
        <dbReference type="ARBA" id="ARBA00004496"/>
    </source>
</evidence>
<keyword evidence="2 5" id="KW-0963">Cytoplasm</keyword>
<evidence type="ECO:0000256" key="3">
    <source>
        <dbReference type="ARBA" id="ARBA00022596"/>
    </source>
</evidence>
<sequence length="146" mass="16241">MHVCHTILRAKVGIRAESRITLTHEERFLRRKVLTTEAGEQVLVDLPKAVSLRDGDALQLDDGRVVAIHAASEPLLELRGDLARLAWHIGNRHTPCQIEAGRLLIARDHVLRDMLAHLGATIREVTEPFEPESGAYGHGRTHGHAH</sequence>
<comment type="subcellular location">
    <subcellularLocation>
        <location evidence="1 5">Cytoplasm</location>
    </subcellularLocation>
</comment>
<dbReference type="InterPro" id="IPR007864">
    <property type="entry name" value="UreE_C_dom"/>
</dbReference>
<dbReference type="Proteomes" id="UP000239736">
    <property type="component" value="Unassembled WGS sequence"/>
</dbReference>
<proteinExistence type="inferred from homology"/>
<organism evidence="7 8">
    <name type="scientific">Albidovulum inexpectatum</name>
    <dbReference type="NCBI Taxonomy" id="196587"/>
    <lineage>
        <taxon>Bacteria</taxon>
        <taxon>Pseudomonadati</taxon>
        <taxon>Pseudomonadota</taxon>
        <taxon>Alphaproteobacteria</taxon>
        <taxon>Rhodobacterales</taxon>
        <taxon>Paracoccaceae</taxon>
        <taxon>Albidovulum</taxon>
    </lineage>
</organism>